<feature type="site" description="Contributes to redox potential value" evidence="8">
    <location>
        <position position="35"/>
    </location>
</feature>
<evidence type="ECO:0000313" key="13">
    <source>
        <dbReference type="Proteomes" id="UP000019591"/>
    </source>
</evidence>
<dbReference type="EMBL" id="CP007452">
    <property type="protein sequence ID" value="AHM55597.1"/>
    <property type="molecule type" value="Genomic_DNA"/>
</dbReference>
<dbReference type="SMR" id="W8TGN2"/>
<dbReference type="PIRSF" id="PIRSF000077">
    <property type="entry name" value="Thioredoxin"/>
    <property type="match status" value="1"/>
</dbReference>
<evidence type="ECO:0000256" key="1">
    <source>
        <dbReference type="ARBA" id="ARBA00008987"/>
    </source>
</evidence>
<evidence type="ECO:0000256" key="8">
    <source>
        <dbReference type="PIRSR" id="PIRSR000077-1"/>
    </source>
</evidence>
<dbReference type="HOGENOM" id="CLU_090389_10_2_9"/>
<evidence type="ECO:0000256" key="9">
    <source>
        <dbReference type="PIRSR" id="PIRSR000077-4"/>
    </source>
</evidence>
<dbReference type="KEGG" id="eac:EAL2_c16980"/>
<keyword evidence="5 9" id="KW-1015">Disulfide bond</keyword>
<dbReference type="EMBL" id="CP007452">
    <property type="protein sequence ID" value="AHM56993.1"/>
    <property type="molecule type" value="Genomic_DNA"/>
</dbReference>
<evidence type="ECO:0000259" key="10">
    <source>
        <dbReference type="PROSITE" id="PS51352"/>
    </source>
</evidence>
<dbReference type="PROSITE" id="PS51352">
    <property type="entry name" value="THIOREDOXIN_2"/>
    <property type="match status" value="1"/>
</dbReference>
<sequence>MSALLVEIDKDQFQAEVLEAEGYVLVDYFSDGCVPCKALMPDVEELAAKYEGKVAFRKFNTSSARRLAISQKILGLPTITLYKGGQKVEEVTKDDATRENIDAMIAKHVG</sequence>
<keyword evidence="4" id="KW-0249">Electron transport</keyword>
<evidence type="ECO:0000313" key="11">
    <source>
        <dbReference type="EMBL" id="AHM55597.1"/>
    </source>
</evidence>
<feature type="site" description="Deprotonates C-terminal active site Cys" evidence="8">
    <location>
        <position position="27"/>
    </location>
</feature>
<dbReference type="SUPFAM" id="SSF52833">
    <property type="entry name" value="Thioredoxin-like"/>
    <property type="match status" value="1"/>
</dbReference>
<organism evidence="12 13">
    <name type="scientific">Peptoclostridium acidaminophilum DSM 3953</name>
    <dbReference type="NCBI Taxonomy" id="1286171"/>
    <lineage>
        <taxon>Bacteria</taxon>
        <taxon>Bacillati</taxon>
        <taxon>Bacillota</taxon>
        <taxon>Clostridia</taxon>
        <taxon>Peptostreptococcales</taxon>
        <taxon>Peptoclostridiaceae</taxon>
        <taxon>Peptoclostridium</taxon>
    </lineage>
</organism>
<dbReference type="PANTHER" id="PTHR45663">
    <property type="entry name" value="GEO12009P1"/>
    <property type="match status" value="1"/>
</dbReference>
<reference evidence="12 13" key="1">
    <citation type="journal article" date="2014" name="Genome Announc.">
        <title>Complete Genome Sequence of Amino Acid-Utilizing Eubacterium acidaminophilum al-2 (DSM 3953).</title>
        <authorList>
            <person name="Poehlein A."/>
            <person name="Andreesen J.R."/>
            <person name="Daniel R."/>
        </authorList>
    </citation>
    <scope>NUCLEOTIDE SEQUENCE [LARGE SCALE GENOMIC DNA]</scope>
    <source>
        <strain evidence="12 13">DSM 3953</strain>
    </source>
</reference>
<evidence type="ECO:0000256" key="4">
    <source>
        <dbReference type="ARBA" id="ARBA00022982"/>
    </source>
</evidence>
<feature type="active site" description="Nucleophile" evidence="8">
    <location>
        <position position="33"/>
    </location>
</feature>
<dbReference type="InterPro" id="IPR036249">
    <property type="entry name" value="Thioredoxin-like_sf"/>
</dbReference>
<dbReference type="Pfam" id="PF00085">
    <property type="entry name" value="Thioredoxin"/>
    <property type="match status" value="1"/>
</dbReference>
<comment type="similarity">
    <text evidence="1 7">Belongs to the thioredoxin family.</text>
</comment>
<evidence type="ECO:0000256" key="7">
    <source>
        <dbReference type="PIRNR" id="PIRNR000077"/>
    </source>
</evidence>
<dbReference type="Gene3D" id="3.40.30.10">
    <property type="entry name" value="Glutaredoxin"/>
    <property type="match status" value="1"/>
</dbReference>
<dbReference type="InterPro" id="IPR017937">
    <property type="entry name" value="Thioredoxin_CS"/>
</dbReference>
<evidence type="ECO:0000256" key="3">
    <source>
        <dbReference type="ARBA" id="ARBA00022448"/>
    </source>
</evidence>
<dbReference type="Proteomes" id="UP000019591">
    <property type="component" value="Chromosome"/>
</dbReference>
<dbReference type="GO" id="GO:0005737">
    <property type="term" value="C:cytoplasm"/>
    <property type="evidence" value="ECO:0007669"/>
    <property type="project" value="TreeGrafter"/>
</dbReference>
<evidence type="ECO:0000256" key="6">
    <source>
        <dbReference type="ARBA" id="ARBA00023284"/>
    </source>
</evidence>
<dbReference type="GO" id="GO:0015035">
    <property type="term" value="F:protein-disulfide reductase activity"/>
    <property type="evidence" value="ECO:0007669"/>
    <property type="project" value="InterPro"/>
</dbReference>
<dbReference type="PROSITE" id="PS00194">
    <property type="entry name" value="THIOREDOXIN_1"/>
    <property type="match status" value="1"/>
</dbReference>
<dbReference type="STRING" id="1286171.EAL2_c02940"/>
<evidence type="ECO:0000313" key="12">
    <source>
        <dbReference type="EMBL" id="AHM56993.1"/>
    </source>
</evidence>
<feature type="active site" description="Nucleophile" evidence="8">
    <location>
        <position position="36"/>
    </location>
</feature>
<proteinExistence type="inferred from homology"/>
<dbReference type="AlphaFoldDB" id="W8TGN2"/>
<gene>
    <name evidence="12" type="primary">trxA1</name>
    <name evidence="11" type="synonym">trxA2</name>
    <name evidence="11" type="ORF">EAL2_c02940</name>
    <name evidence="12" type="ORF">EAL2_c16980</name>
</gene>
<dbReference type="PANTHER" id="PTHR45663:SF11">
    <property type="entry name" value="GEO12009P1"/>
    <property type="match status" value="1"/>
</dbReference>
<feature type="domain" description="Thioredoxin" evidence="10">
    <location>
        <begin position="1"/>
        <end position="110"/>
    </location>
</feature>
<accession>W8TGN2</accession>
<keyword evidence="3" id="KW-0813">Transport</keyword>
<dbReference type="InterPro" id="IPR013766">
    <property type="entry name" value="Thioredoxin_domain"/>
</dbReference>
<feature type="disulfide bond" description="Redox-active" evidence="9">
    <location>
        <begin position="33"/>
        <end position="36"/>
    </location>
</feature>
<feature type="site" description="Contributes to redox potential value" evidence="8">
    <location>
        <position position="34"/>
    </location>
</feature>
<keyword evidence="6 9" id="KW-0676">Redox-active center</keyword>
<dbReference type="RefSeq" id="WP_025434639.1">
    <property type="nucleotide sequence ID" value="NZ_CP007452.1"/>
</dbReference>
<keyword evidence="13" id="KW-1185">Reference proteome</keyword>
<dbReference type="eggNOG" id="COG0526">
    <property type="taxonomic scope" value="Bacteria"/>
</dbReference>
<dbReference type="OrthoDB" id="9790390at2"/>
<name>W8TGN2_PEPAC</name>
<dbReference type="InterPro" id="IPR005746">
    <property type="entry name" value="Thioredoxin"/>
</dbReference>
<evidence type="ECO:0000256" key="5">
    <source>
        <dbReference type="ARBA" id="ARBA00023157"/>
    </source>
</evidence>
<dbReference type="PATRIC" id="fig|1286171.3.peg.1651"/>
<dbReference type="KEGG" id="eac:EAL2_c02940"/>
<protein>
    <recommendedName>
        <fullName evidence="2 7">Thioredoxin</fullName>
    </recommendedName>
</protein>
<dbReference type="CDD" id="cd02947">
    <property type="entry name" value="TRX_family"/>
    <property type="match status" value="1"/>
</dbReference>
<evidence type="ECO:0000256" key="2">
    <source>
        <dbReference type="ARBA" id="ARBA00020570"/>
    </source>
</evidence>
<dbReference type="NCBIfam" id="NF047697">
    <property type="entry name" value="ThioredTrxAClost"/>
    <property type="match status" value="1"/>
</dbReference>